<dbReference type="InterPro" id="IPR045255">
    <property type="entry name" value="RanBP1-like"/>
</dbReference>
<feature type="region of interest" description="Disordered" evidence="7">
    <location>
        <begin position="2755"/>
        <end position="2810"/>
    </location>
</feature>
<keyword evidence="4" id="KW-0862">Zinc</keyword>
<dbReference type="SUPFAM" id="SSF90209">
    <property type="entry name" value="Ran binding protein zinc finger-like"/>
    <property type="match status" value="1"/>
</dbReference>
<dbReference type="SMART" id="SM00028">
    <property type="entry name" value="TPR"/>
    <property type="match status" value="2"/>
</dbReference>
<feature type="region of interest" description="Disordered" evidence="7">
    <location>
        <begin position="1694"/>
        <end position="1720"/>
    </location>
</feature>
<keyword evidence="11" id="KW-1185">Reference proteome</keyword>
<feature type="compositionally biased region" description="Polar residues" evidence="7">
    <location>
        <begin position="1702"/>
        <end position="1714"/>
    </location>
</feature>
<dbReference type="InterPro" id="IPR001876">
    <property type="entry name" value="Znf_RanBP2"/>
</dbReference>
<dbReference type="EMBL" id="GL450389">
    <property type="protein sequence ID" value="EFN81060.1"/>
    <property type="molecule type" value="Genomic_DNA"/>
</dbReference>
<evidence type="ECO:0000256" key="2">
    <source>
        <dbReference type="ARBA" id="ARBA00022723"/>
    </source>
</evidence>
<feature type="compositionally biased region" description="Basic and acidic residues" evidence="7">
    <location>
        <begin position="783"/>
        <end position="795"/>
    </location>
</feature>
<dbReference type="CDD" id="cd13173">
    <property type="entry name" value="RanBD3_RanBP2_insect-like"/>
    <property type="match status" value="1"/>
</dbReference>
<feature type="region of interest" description="Disordered" evidence="7">
    <location>
        <begin position="1391"/>
        <end position="1441"/>
    </location>
</feature>
<dbReference type="Gene3D" id="2.30.29.30">
    <property type="entry name" value="Pleckstrin-homology domain (PH domain)/Phosphotyrosine-binding domain (PTB)"/>
    <property type="match status" value="5"/>
</dbReference>
<evidence type="ECO:0000259" key="8">
    <source>
        <dbReference type="PROSITE" id="PS50196"/>
    </source>
</evidence>
<feature type="compositionally biased region" description="Low complexity" evidence="7">
    <location>
        <begin position="922"/>
        <end position="942"/>
    </location>
</feature>
<feature type="domain" description="RanBD1" evidence="8">
    <location>
        <begin position="1956"/>
        <end position="2090"/>
    </location>
</feature>
<dbReference type="PROSITE" id="PS01358">
    <property type="entry name" value="ZF_RANBP2_1"/>
    <property type="match status" value="2"/>
</dbReference>
<keyword evidence="6" id="KW-0802">TPR repeat</keyword>
<feature type="compositionally biased region" description="Polar residues" evidence="7">
    <location>
        <begin position="825"/>
        <end position="846"/>
    </location>
</feature>
<evidence type="ECO:0000256" key="3">
    <source>
        <dbReference type="ARBA" id="ARBA00022771"/>
    </source>
</evidence>
<evidence type="ECO:0000256" key="4">
    <source>
        <dbReference type="ARBA" id="ARBA00022833"/>
    </source>
</evidence>
<dbReference type="SMART" id="SM00160">
    <property type="entry name" value="RanBD"/>
    <property type="match status" value="3"/>
</dbReference>
<feature type="domain" description="RanBP2-type" evidence="9">
    <location>
        <begin position="1784"/>
        <end position="1813"/>
    </location>
</feature>
<feature type="region of interest" description="Disordered" evidence="7">
    <location>
        <begin position="2281"/>
        <end position="2300"/>
    </location>
</feature>
<dbReference type="OrthoDB" id="2357150at2759"/>
<keyword evidence="3 5" id="KW-0863">Zinc-finger</keyword>
<feature type="repeat" description="TPR" evidence="6">
    <location>
        <begin position="60"/>
        <end position="93"/>
    </location>
</feature>
<accession>E2BTD9</accession>
<gene>
    <name evidence="10" type="ORF">EAI_05807</name>
</gene>
<evidence type="ECO:0000256" key="7">
    <source>
        <dbReference type="SAM" id="MobiDB-lite"/>
    </source>
</evidence>
<keyword evidence="1" id="KW-0597">Phosphoprotein</keyword>
<dbReference type="InterPro" id="IPR011990">
    <property type="entry name" value="TPR-like_helical_dom_sf"/>
</dbReference>
<dbReference type="GO" id="GO:0008270">
    <property type="term" value="F:zinc ion binding"/>
    <property type="evidence" value="ECO:0007669"/>
    <property type="project" value="UniProtKB-KW"/>
</dbReference>
<evidence type="ECO:0000256" key="6">
    <source>
        <dbReference type="PROSITE-ProRule" id="PRU00339"/>
    </source>
</evidence>
<feature type="compositionally biased region" description="Low complexity" evidence="7">
    <location>
        <begin position="1393"/>
        <end position="1416"/>
    </location>
</feature>
<dbReference type="CDD" id="cd13174">
    <property type="entry name" value="RanBD4_RanBP2_insect-like"/>
    <property type="match status" value="1"/>
</dbReference>
<feature type="compositionally biased region" description="Basic and acidic residues" evidence="7">
    <location>
        <begin position="1555"/>
        <end position="1571"/>
    </location>
</feature>
<feature type="compositionally biased region" description="Polar residues" evidence="7">
    <location>
        <begin position="2281"/>
        <end position="2290"/>
    </location>
</feature>
<sequence>MFRTKKDVDRHVQNIFSKLWNENEKNLRSYNVAKLYYQVGDYESAKRYVSSYLEVRDESASAHKLLGHAYEALGQKEAALNEYKTSLELEARQDDLVLKVCDLLTDTDVGMDVNKIKYWIERADKQFPHHPVVFKLKEKLLTMDRPNSNNEDLEKLITSELNARPNDVQLRVKLLKHYMSKYKYDNAYEHVASVEATHGYRNSIMWYQTLCDLLTRCKETMHSDWSFWVLFISSLERYAALCLKEQGSEIKKSVPEATQAVFNFDQNLTELKLKNFSKHQVFTEHMLTHMWGQLHFHLACLLLRKTKREQGSWSEAGRLCAPLLLTALHVTPIDPSATWIMHIKDPSKNQINLWHIEGSYRCSQAGHVLQDYGKDDTKKLMGKIDKFCTDKWRERVYQRIFVSRLHLDHTRNSYFCNHSASNSPLRLCSQSELKHYDEVAERVWPASLHHQVWLGIQSRSHHFLKKDGSPHPHQYSHVFPELQFSVYNISQAAPDSLCQLDIDAFLNAAILCSSAIVEEQQLGSFLSPDRLPTLPADLTATLCTCNQEKWWSAAYRMYSKQKNIEGDIGELRHELQQGLEVVRCIGNHGLHPVLLVHLARIFQYRTKMLKEKDKEHGDISMLEARAELYWSTAVPLLERLQNNQTIRMSASRLLNYQGKEMNNIELTNALEEGKLLLAQRFVRDKQYEQAIDALQALKCPDASFQQAQIYKMFADEIVNSMPRESLTSEMRSQHIIMLSKARNCYYLTLDRLRSPGMNPKHPLNSELGTHIADIENELKRIDPDLGRSDLSRNDCDGMSDESYSPAHSAVDQTVANAPLPNLTAHNILSTPQRNTQRAPKHTSTPCRPQHHDILDLSRNRTEARPSPERLDAQIRQIMHSRDNVVQELVEQMKGMTDHMKTLTEKMEGLMKEMVELRKDNQKQYQQQQQQQQQQQHQQRVQQQMNMNANVEDDFYVLDSDEYADLNYPNQSGQAASTISGNIFTPPHRHPYSSLMYPSATTFQGYYQSAIPGFSDPNAQAIPSLYPHNMYPMPMIYPNRSAKVPENLLQQGLFASRIPSQALPDLMPIPATNPPPTLQMPLQKVEPPTKPPEPAPTTIIKDAPVNKAPPVNVVITTSDTLPTTAPPVQPTLSVTIPPQYRLGGTIVATSVSTTITATSEPMISSTTSSNAPHCYQISMPSQATIPTTVNLPPLLPTLTTTPASMQTMQTADSHRAGLTDKTNLSAIYETIESPNISTDVCETEHDPIPDFVPVIPLPAEVKVMTGEEDEVTLYCGRAKLFRFVDKEWKERGVGYVKLLRNIEGKVRLLMRRDQVLKICANHMLRPDMELTSMANNNRAWCWVANDFADEEVKLEKLCIKFKTAEEALAFKEAFNQARLSLTASAETVPKLASDKSSVSSSKNLTKAQKAQASPQAKINLLAEPASTADKPKSGTTTVGGFSFSSKPIIQEVSDTTSESKKAEEPPKVSPFSGFSFTKSTITTTTTSTSTPSTGFVFATTATLVTTTQSDLVGQGTVSSSVSPMFSAHATTFDQNSTLNALLRRPRIPAPGATKVSSHEKETRPQTENEQKLFDGNASLQCQNSDTKQWENKGSGSLKLLLDVKSGKLRHLITDESSSKVLCGYGIPLNASFTLKTGTTVVNWTAPVDSKKERAKILLFHAATFKTSESASQFYNTVSSCQQKLAKGCNPSEVAKEFDRKTSSRTPAETKGQNAADNKPPLSELFKPPSGSWECDGCYTRNNAADLKCIACEAPSPLVVSNFSATTNSKLVDSSKPPLSELFKPPAGSWNCPGCYIVNSGANIYCVACDQPKDPSQPPKPQQNVFQLSVSGTATTPMTTFTFGIPKDAAKETGGGISSGFSFRMPKPEDKSTNDGAKITSTTPQTKTEDTGGTSFVFGMPTKSSGGGAVSSGDSPFTFGTPTKSYGFNFTARASSKSPGSAGGENSEDEVVESDDIHFSPIIPLPDKIEVKTGEENEEVVYSHRAKLFRFDTGVKEWKERGLGDIKLLRHKETGKLRLIMRRDHVLKLCLNHMLSAELEFTAKDEKTWLWNAADYSEGEIEYMQFACRFKTSEIAESFKKAIDDARKDVKAAVASSEKADKSPAKATAKVTSSPIQEIEILYEAKVTPEEKAAALKLQLPENFYAYKLKEDCPGCRGCRKPSIVLYSDTSTTQPSKWTTIPEEKKLTTPASTNAAAGLKLTSSVITTPSSTNEAKGGEVADQVTQSTMKNGFSFTMPPVTTFKTTSTPTFATSSVFDGSTMSFGTGDLKLFNDNRSTTFSFGMNPQFGANETTEKAPTVSTPDKQGISLLDSMKICSPANLSITQTTTAAATPNATTASSIFNQTANTTGSIFKAPVFTFDSGKNMFGGTDKFAKQPIFGSSDGNTLSFANAFSTLKTTPTTTAATTTNSTPKTTPSVSVSTTFGSSSLLFGSAPVQPSSKVNDTATTSTIAFDVSNQSNSAIFSTSSITPFSKITFDSNAPVFGNPATMTAAPMTTTATTNVFDTKPSDGAQKEEDINNFFPSNNMSFTALAANAAQPQAFKKDPNFSFAGAGSSVFGSKSAESLNVSTTIGNKSTREDSMHKDDNEEDDAGEVDNEQEHDPYFEPIVPLPDTIEVKTGEEDEEKVKVQRILAHSSDHWFTVFCQRAKLYRYDSATKEWKERGVGEMKILHHPEYGSYRLLMRREQVYKIVCNFLITSDVTFHPLSMSQQAWMWGGMNHAQEESCVEQLAVKFKSPELAKQFKGLIDTIQQELREKEDAQGESHVNEEVEESEQDRDNDVDEEEEEEDDEEEDEDDEEEEDEEDDQEMMPIMEKRATVFSRWPNETKWEIVGLGNLAIHYDSEIYAERIVLKLDDSEEYASNTIISMETVMQVEGKECIWSGIDYALEPPVRRVLRAVFSSLQAAQEMQKFFEEVRDKIELIFACMDDIAFDDKRSNKLKFLVAKLLIDEVRSEETKISKILACHFLIK</sequence>
<reference evidence="10 11" key="1">
    <citation type="journal article" date="2010" name="Science">
        <title>Genomic comparison of the ants Camponotus floridanus and Harpegnathos saltator.</title>
        <authorList>
            <person name="Bonasio R."/>
            <person name="Zhang G."/>
            <person name="Ye C."/>
            <person name="Mutti N.S."/>
            <person name="Fang X."/>
            <person name="Qin N."/>
            <person name="Donahue G."/>
            <person name="Yang P."/>
            <person name="Li Q."/>
            <person name="Li C."/>
            <person name="Zhang P."/>
            <person name="Huang Z."/>
            <person name="Berger S.L."/>
            <person name="Reinberg D."/>
            <person name="Wang J."/>
            <person name="Liebig J."/>
        </authorList>
    </citation>
    <scope>NUCLEOTIDE SEQUENCE [LARGE SCALE GENOMIC DNA]</scope>
    <source>
        <strain evidence="10 11">R22 G/1</strain>
    </source>
</reference>
<dbReference type="InterPro" id="IPR000156">
    <property type="entry name" value="Ran_bind_dom"/>
</dbReference>
<dbReference type="FunFam" id="4.10.1060.10:FF:000003">
    <property type="entry name" value="E3 SUMO-protein ligase RanBP2"/>
    <property type="match status" value="1"/>
</dbReference>
<proteinExistence type="predicted"/>
<dbReference type="PROSITE" id="PS50196">
    <property type="entry name" value="RANBD1"/>
    <property type="match status" value="4"/>
</dbReference>
<keyword evidence="2" id="KW-0479">Metal-binding</keyword>
<feature type="compositionally biased region" description="Polar residues" evidence="7">
    <location>
        <begin position="1432"/>
        <end position="1441"/>
    </location>
</feature>
<dbReference type="InterPro" id="IPR036443">
    <property type="entry name" value="Znf_RanBP2_sf"/>
</dbReference>
<evidence type="ECO:0000313" key="10">
    <source>
        <dbReference type="EMBL" id="EFN81060.1"/>
    </source>
</evidence>
<organism evidence="11">
    <name type="scientific">Harpegnathos saltator</name>
    <name type="common">Jerdon's jumping ant</name>
    <dbReference type="NCBI Taxonomy" id="610380"/>
    <lineage>
        <taxon>Eukaryota</taxon>
        <taxon>Metazoa</taxon>
        <taxon>Ecdysozoa</taxon>
        <taxon>Arthropoda</taxon>
        <taxon>Hexapoda</taxon>
        <taxon>Insecta</taxon>
        <taxon>Pterygota</taxon>
        <taxon>Neoptera</taxon>
        <taxon>Endopterygota</taxon>
        <taxon>Hymenoptera</taxon>
        <taxon>Apocrita</taxon>
        <taxon>Aculeata</taxon>
        <taxon>Formicoidea</taxon>
        <taxon>Formicidae</taxon>
        <taxon>Ponerinae</taxon>
        <taxon>Ponerini</taxon>
        <taxon>Harpegnathos</taxon>
    </lineage>
</organism>
<dbReference type="PROSITE" id="PS50199">
    <property type="entry name" value="ZF_RANBP2_2"/>
    <property type="match status" value="2"/>
</dbReference>
<dbReference type="FunFam" id="2.30.29.30:FF:000018">
    <property type="entry name" value="E3 SUMO-protein ligase RanBP2"/>
    <property type="match status" value="3"/>
</dbReference>
<feature type="domain" description="RanBD1" evidence="8">
    <location>
        <begin position="1541"/>
        <end position="1685"/>
    </location>
</feature>
<dbReference type="STRING" id="610380.E2BTD9"/>
<dbReference type="CDD" id="cd13175">
    <property type="entry name" value="RanBD5_RanBP2_insect-like"/>
    <property type="match status" value="1"/>
</dbReference>
<evidence type="ECO:0000313" key="11">
    <source>
        <dbReference type="Proteomes" id="UP000008237"/>
    </source>
</evidence>
<protein>
    <submittedName>
        <fullName evidence="10">E3 SUMO-protein ligase RanBP2</fullName>
    </submittedName>
</protein>
<dbReference type="InParanoid" id="E2BTD9"/>
<feature type="compositionally biased region" description="Polar residues" evidence="7">
    <location>
        <begin position="1877"/>
        <end position="1891"/>
    </location>
</feature>
<dbReference type="Pfam" id="PF00641">
    <property type="entry name" value="Zn_ribbon_RanBP"/>
    <property type="match status" value="2"/>
</dbReference>
<feature type="region of interest" description="Disordered" evidence="7">
    <location>
        <begin position="1852"/>
        <end position="1891"/>
    </location>
</feature>
<feature type="compositionally biased region" description="Basic and acidic residues" evidence="7">
    <location>
        <begin position="2575"/>
        <end position="2585"/>
    </location>
</feature>
<feature type="compositionally biased region" description="Basic and acidic residues" evidence="7">
    <location>
        <begin position="2755"/>
        <end position="2767"/>
    </location>
</feature>
<feature type="region of interest" description="Disordered" evidence="7">
    <location>
        <begin position="783"/>
        <end position="805"/>
    </location>
</feature>
<feature type="domain" description="RanBD1" evidence="8">
    <location>
        <begin position="1249"/>
        <end position="1382"/>
    </location>
</feature>
<keyword evidence="10" id="KW-0436">Ligase</keyword>
<dbReference type="SUPFAM" id="SSF50729">
    <property type="entry name" value="PH domain-like"/>
    <property type="match status" value="5"/>
</dbReference>
<feature type="region of interest" description="Disordered" evidence="7">
    <location>
        <begin position="918"/>
        <end position="942"/>
    </location>
</feature>
<dbReference type="PANTHER" id="PTHR23138">
    <property type="entry name" value="RAN BINDING PROTEIN"/>
    <property type="match status" value="1"/>
</dbReference>
<feature type="region of interest" description="Disordered" evidence="7">
    <location>
        <begin position="2568"/>
        <end position="2607"/>
    </location>
</feature>
<dbReference type="OMA" id="RCIGNHG"/>
<dbReference type="PROSITE" id="PS50005">
    <property type="entry name" value="TPR"/>
    <property type="match status" value="1"/>
</dbReference>
<feature type="region of interest" description="Disordered" evidence="7">
    <location>
        <begin position="825"/>
        <end position="869"/>
    </location>
</feature>
<evidence type="ECO:0000256" key="5">
    <source>
        <dbReference type="PROSITE-ProRule" id="PRU00322"/>
    </source>
</evidence>
<evidence type="ECO:0000259" key="9">
    <source>
        <dbReference type="PROSITE" id="PS50199"/>
    </source>
</evidence>
<feature type="compositionally biased region" description="Acidic residues" evidence="7">
    <location>
        <begin position="2586"/>
        <end position="2596"/>
    </location>
</feature>
<dbReference type="InterPro" id="IPR011993">
    <property type="entry name" value="PH-like_dom_sf"/>
</dbReference>
<feature type="region of interest" description="Disordered" evidence="7">
    <location>
        <begin position="1546"/>
        <end position="1574"/>
    </location>
</feature>
<feature type="domain" description="RanBP2-type" evidence="9">
    <location>
        <begin position="1727"/>
        <end position="1756"/>
    </location>
</feature>
<feature type="region of interest" description="Disordered" evidence="7">
    <location>
        <begin position="1083"/>
        <end position="1102"/>
    </location>
</feature>
<feature type="domain" description="RanBD1" evidence="8">
    <location>
        <begin position="2603"/>
        <end position="2755"/>
    </location>
</feature>
<evidence type="ECO:0000256" key="1">
    <source>
        <dbReference type="ARBA" id="ARBA00022553"/>
    </source>
</evidence>
<dbReference type="GO" id="GO:0016874">
    <property type="term" value="F:ligase activity"/>
    <property type="evidence" value="ECO:0007669"/>
    <property type="project" value="UniProtKB-KW"/>
</dbReference>
<dbReference type="Gene3D" id="4.10.1060.10">
    <property type="entry name" value="Zinc finger, RanBP2-type"/>
    <property type="match status" value="2"/>
</dbReference>
<dbReference type="FunFam" id="1.25.40.10:FF:000582">
    <property type="entry name" value="E3 SUMO-protein ligase RanBP2"/>
    <property type="match status" value="1"/>
</dbReference>
<feature type="compositionally biased region" description="Acidic residues" evidence="7">
    <location>
        <begin position="2768"/>
        <end position="2807"/>
    </location>
</feature>
<name>E2BTD9_HARSA</name>
<dbReference type="Pfam" id="PF00638">
    <property type="entry name" value="Ran_BP1"/>
    <property type="match status" value="4"/>
</dbReference>
<dbReference type="Proteomes" id="UP000008237">
    <property type="component" value="Unassembled WGS sequence"/>
</dbReference>
<feature type="compositionally biased region" description="Basic and acidic residues" evidence="7">
    <location>
        <begin position="849"/>
        <end position="869"/>
    </location>
</feature>
<dbReference type="Gene3D" id="1.25.40.10">
    <property type="entry name" value="Tetratricopeptide repeat domain"/>
    <property type="match status" value="1"/>
</dbReference>
<dbReference type="SUPFAM" id="SSF48452">
    <property type="entry name" value="TPR-like"/>
    <property type="match status" value="1"/>
</dbReference>
<dbReference type="InterPro" id="IPR019734">
    <property type="entry name" value="TPR_rpt"/>
</dbReference>
<dbReference type="PANTHER" id="PTHR23138:SF87">
    <property type="entry name" value="E3 SUMO-PROTEIN LIGASE RANBP2"/>
    <property type="match status" value="1"/>
</dbReference>
<dbReference type="FunCoup" id="E2BTD9">
    <property type="interactions" value="1944"/>
</dbReference>
<dbReference type="SMART" id="SM00547">
    <property type="entry name" value="ZnF_RBZ"/>
    <property type="match status" value="2"/>
</dbReference>